<dbReference type="InterPro" id="IPR036890">
    <property type="entry name" value="HATPase_C_sf"/>
</dbReference>
<dbReference type="PANTHER" id="PTHR44591:SF3">
    <property type="entry name" value="RESPONSE REGULATORY DOMAIN-CONTAINING PROTEIN"/>
    <property type="match status" value="1"/>
</dbReference>
<keyword evidence="1 2" id="KW-0597">Phosphoprotein</keyword>
<dbReference type="PROSITE" id="PS50110">
    <property type="entry name" value="RESPONSE_REGULATORY"/>
    <property type="match status" value="1"/>
</dbReference>
<feature type="domain" description="Response regulatory" evidence="3">
    <location>
        <begin position="12"/>
        <end position="130"/>
    </location>
</feature>
<dbReference type="SUPFAM" id="SSF55874">
    <property type="entry name" value="ATPase domain of HSP90 chaperone/DNA topoisomerase II/histidine kinase"/>
    <property type="match status" value="1"/>
</dbReference>
<dbReference type="SMART" id="SM00448">
    <property type="entry name" value="REC"/>
    <property type="match status" value="1"/>
</dbReference>
<dbReference type="Pfam" id="PF00072">
    <property type="entry name" value="Response_reg"/>
    <property type="match status" value="1"/>
</dbReference>
<protein>
    <submittedName>
        <fullName evidence="4">Putative response regulator receiver protein</fullName>
    </submittedName>
</protein>
<dbReference type="CDD" id="cd17574">
    <property type="entry name" value="REC_OmpR"/>
    <property type="match status" value="1"/>
</dbReference>
<dbReference type="InterPro" id="IPR050595">
    <property type="entry name" value="Bact_response_regulator"/>
</dbReference>
<organism evidence="4 5">
    <name type="scientific">Magnetofaba australis IT-1</name>
    <dbReference type="NCBI Taxonomy" id="1434232"/>
    <lineage>
        <taxon>Bacteria</taxon>
        <taxon>Pseudomonadati</taxon>
        <taxon>Pseudomonadota</taxon>
        <taxon>Magnetococcia</taxon>
        <taxon>Magnetococcales</taxon>
        <taxon>Magnetococcaceae</taxon>
        <taxon>Magnetofaba</taxon>
    </lineage>
</organism>
<comment type="caution">
    <text evidence="4">The sequence shown here is derived from an EMBL/GenBank/DDBJ whole genome shotgun (WGS) entry which is preliminary data.</text>
</comment>
<reference evidence="4 5" key="1">
    <citation type="journal article" date="2016" name="BMC Genomics">
        <title>Combined genomic and structural analyses of a cultured magnetotactic bacterium reveals its niche adaptation to a dynamic environment.</title>
        <authorList>
            <person name="Araujo A.C."/>
            <person name="Morillo V."/>
            <person name="Cypriano J."/>
            <person name="Teixeira L.C."/>
            <person name="Leao P."/>
            <person name="Lyra S."/>
            <person name="Almeida L.G."/>
            <person name="Bazylinski D.A."/>
            <person name="Vasconcellos A.T."/>
            <person name="Abreu F."/>
            <person name="Lins U."/>
        </authorList>
    </citation>
    <scope>NUCLEOTIDE SEQUENCE [LARGE SCALE GENOMIC DNA]</scope>
    <source>
        <strain evidence="4 5">IT-1</strain>
    </source>
</reference>
<keyword evidence="5" id="KW-1185">Reference proteome</keyword>
<dbReference type="InterPro" id="IPR003594">
    <property type="entry name" value="HATPase_dom"/>
</dbReference>
<gene>
    <name evidence="4" type="ORF">MAIT1_01317</name>
</gene>
<dbReference type="RefSeq" id="WP_198947888.1">
    <property type="nucleotide sequence ID" value="NZ_LVJN01000020.1"/>
</dbReference>
<dbReference type="GO" id="GO:0000160">
    <property type="term" value="P:phosphorelay signal transduction system"/>
    <property type="evidence" value="ECO:0007669"/>
    <property type="project" value="InterPro"/>
</dbReference>
<evidence type="ECO:0000259" key="3">
    <source>
        <dbReference type="PROSITE" id="PS50110"/>
    </source>
</evidence>
<name>A0A1Y2K081_9PROT</name>
<dbReference type="CDD" id="cd16936">
    <property type="entry name" value="HATPase_RsbW-like"/>
    <property type="match status" value="1"/>
</dbReference>
<proteinExistence type="predicted"/>
<dbReference type="Gene3D" id="3.40.50.2300">
    <property type="match status" value="1"/>
</dbReference>
<feature type="modified residue" description="4-aspartylphosphate" evidence="2">
    <location>
        <position position="63"/>
    </location>
</feature>
<evidence type="ECO:0000313" key="5">
    <source>
        <dbReference type="Proteomes" id="UP000194003"/>
    </source>
</evidence>
<evidence type="ECO:0000256" key="2">
    <source>
        <dbReference type="PROSITE-ProRule" id="PRU00169"/>
    </source>
</evidence>
<dbReference type="SUPFAM" id="SSF52172">
    <property type="entry name" value="CheY-like"/>
    <property type="match status" value="1"/>
</dbReference>
<dbReference type="InterPro" id="IPR011006">
    <property type="entry name" value="CheY-like_superfamily"/>
</dbReference>
<accession>A0A1Y2K081</accession>
<dbReference type="Pfam" id="PF13581">
    <property type="entry name" value="HATPase_c_2"/>
    <property type="match status" value="1"/>
</dbReference>
<dbReference type="AlphaFoldDB" id="A0A1Y2K081"/>
<dbReference type="InterPro" id="IPR001789">
    <property type="entry name" value="Sig_transdc_resp-reg_receiver"/>
</dbReference>
<dbReference type="PANTHER" id="PTHR44591">
    <property type="entry name" value="STRESS RESPONSE REGULATOR PROTEIN 1"/>
    <property type="match status" value="1"/>
</dbReference>
<evidence type="ECO:0000256" key="1">
    <source>
        <dbReference type="ARBA" id="ARBA00022553"/>
    </source>
</evidence>
<dbReference type="Gene3D" id="3.30.565.10">
    <property type="entry name" value="Histidine kinase-like ATPase, C-terminal domain"/>
    <property type="match status" value="1"/>
</dbReference>
<dbReference type="EMBL" id="LVJN01000020">
    <property type="protein sequence ID" value="OSM01379.1"/>
    <property type="molecule type" value="Genomic_DNA"/>
</dbReference>
<evidence type="ECO:0000313" key="4">
    <source>
        <dbReference type="EMBL" id="OSM01379.1"/>
    </source>
</evidence>
<dbReference type="STRING" id="1434232.MAIT1_01317"/>
<dbReference type="Proteomes" id="UP000194003">
    <property type="component" value="Unassembled WGS sequence"/>
</dbReference>
<sequence>MTDSPAKQKPPQVLVVDDQIINVEILTDYLKQEGYSVSVARDGATALRVLERKPRDFDAVLLDRMMPKMDGIEVLKRIKAHPEMHLVPVIMQTAKSAQAEILEGLRAGAHYYLTKPLRREMLLAVVNTAVGDYRDYKSMQERAERALREARDSIASIRLLEQGRFRFRHLSDAQSLAALLANLFPDSQRAAVGLSELLINAVEHGNLQITYAEKGQLLTNRRLLWMEEVERRLALPEYADKYVEVTLQHSAERLSVTIRDAGDGFNWADYLEFDPKRAFDPHGRGIAMARAMSFDTLQYNDVGNEVTVTVNLASEENVASSS</sequence>